<sequence>MSSPTTIAETLEVNLKHFMQPSGEIIECFERSKYDQFLTFLNEQVFSSREATELFVLKKGLTAIYETLFVNSSGDEMMQPLLSMKRCMIIALGMYFREEYLFNAPTCSIHTHSGQQQVIETNLFKNYFFQLLDSEGENGCFYKNMDFEDICILKIAVFNSLCTFVDVHASAMEWFTHEIECFNRIFPTCLRSDNIYLRQASAQCLLLVVQYWYCRGDKEVLQKFINLLEPFKKDDMLDFLDFVLQLITLSFNDHNNTFDFTMLRPLRTEILQNALAESQLIERLVHDETISGVHDLRIVERLYDILIYLSNHNLSLSENKRVNALKQLTGYTDNVISHTCETVEACLLSGDIGYQNIGLKILSNFSSELLPEPSALSLLSILVTMWKRMFEERNDHQHFNNLKCLSVKQKGKFILAISKCLQRFIYIPSAIDYYDKSDLHGLLIFTVKMYEHINNSLCSKVLELLLCWALKTKIIIKEEHSDYLWQILQNSLIPEIVSLVGKILPLTCKNEENRFYEVITMRFYDMNWELRDAAIEIIRTCLKNSTVYASMAQFFSQKDTFEHLLEILLKKLQDTEHYVVLTTFKTFHDLILFEHRQSLHFEKGISLLAEIVKSAASNHEYFIKKEAIEICKDLIVCKVISFSQLLQDMTLLQSLKSFIHFSTLECDVEVSQQLLIFIDELCNLEHISTVEKFKLFIELGIESLLREYFENIMEEANFNLTQQIVKKLYSLKLKDGENSWNYSSSTLSTLIDTCFQSLKHEENHHQHEEKREITNFFNFNNEDYDCQCC</sequence>
<comment type="caution">
    <text evidence="1">The sequence shown here is derived from an EMBL/GenBank/DDBJ whole genome shotgun (WGS) entry which is preliminary data.</text>
</comment>
<dbReference type="VEuPathDB" id="AmoebaDB:NfTy_036160"/>
<keyword evidence="2" id="KW-1185">Reference proteome</keyword>
<organism evidence="1 2">
    <name type="scientific">Naegleria fowleri</name>
    <name type="common">Brain eating amoeba</name>
    <dbReference type="NCBI Taxonomy" id="5763"/>
    <lineage>
        <taxon>Eukaryota</taxon>
        <taxon>Discoba</taxon>
        <taxon>Heterolobosea</taxon>
        <taxon>Tetramitia</taxon>
        <taxon>Eutetramitia</taxon>
        <taxon>Vahlkampfiidae</taxon>
        <taxon>Naegleria</taxon>
    </lineage>
</organism>
<dbReference type="Gene3D" id="1.25.10.10">
    <property type="entry name" value="Leucine-rich Repeat Variant"/>
    <property type="match status" value="1"/>
</dbReference>
<name>A0A6A5C4C4_NAEFO</name>
<protein>
    <submittedName>
        <fullName evidence="1">Uncharacterized protein</fullName>
    </submittedName>
</protein>
<dbReference type="VEuPathDB" id="AmoebaDB:NF0027840"/>
<evidence type="ECO:0000313" key="2">
    <source>
        <dbReference type="Proteomes" id="UP000444721"/>
    </source>
</evidence>
<dbReference type="InterPro" id="IPR016024">
    <property type="entry name" value="ARM-type_fold"/>
</dbReference>
<dbReference type="EMBL" id="VFQX01000017">
    <property type="protein sequence ID" value="KAF0980718.1"/>
    <property type="molecule type" value="Genomic_DNA"/>
</dbReference>
<dbReference type="OMA" id="NDHNNTF"/>
<gene>
    <name evidence="1" type="ORF">FDP41_013201</name>
</gene>
<dbReference type="RefSeq" id="XP_044565431.1">
    <property type="nucleotide sequence ID" value="XM_044703806.1"/>
</dbReference>
<evidence type="ECO:0000313" key="1">
    <source>
        <dbReference type="EMBL" id="KAF0980718.1"/>
    </source>
</evidence>
<accession>A0A6A5C4C4</accession>
<dbReference type="AlphaFoldDB" id="A0A6A5C4C4"/>
<proteinExistence type="predicted"/>
<dbReference type="GeneID" id="68120416"/>
<dbReference type="Proteomes" id="UP000444721">
    <property type="component" value="Unassembled WGS sequence"/>
</dbReference>
<dbReference type="VEuPathDB" id="AmoebaDB:FDP41_013201"/>
<dbReference type="OrthoDB" id="10057956at2759"/>
<dbReference type="SUPFAM" id="SSF48371">
    <property type="entry name" value="ARM repeat"/>
    <property type="match status" value="1"/>
</dbReference>
<reference evidence="1 2" key="1">
    <citation type="journal article" date="2019" name="Sci. Rep.">
        <title>Nanopore sequencing improves the draft genome of the human pathogenic amoeba Naegleria fowleri.</title>
        <authorList>
            <person name="Liechti N."/>
            <person name="Schurch N."/>
            <person name="Bruggmann R."/>
            <person name="Wittwer M."/>
        </authorList>
    </citation>
    <scope>NUCLEOTIDE SEQUENCE [LARGE SCALE GENOMIC DNA]</scope>
    <source>
        <strain evidence="1 2">ATCC 30894</strain>
    </source>
</reference>
<dbReference type="InterPro" id="IPR011989">
    <property type="entry name" value="ARM-like"/>
</dbReference>